<dbReference type="GO" id="GO:0008784">
    <property type="term" value="F:alanine racemase activity"/>
    <property type="evidence" value="ECO:0007669"/>
    <property type="project" value="UniProtKB-UniRule"/>
</dbReference>
<dbReference type="CDD" id="cd00430">
    <property type="entry name" value="PLPDE_III_AR"/>
    <property type="match status" value="1"/>
</dbReference>
<dbReference type="GO" id="GO:0030632">
    <property type="term" value="P:D-alanine biosynthetic process"/>
    <property type="evidence" value="ECO:0007669"/>
    <property type="project" value="UniProtKB-UniRule"/>
</dbReference>
<name>A0A1I0BJH0_9BACI</name>
<dbReference type="PANTHER" id="PTHR30511:SF0">
    <property type="entry name" value="ALANINE RACEMASE, CATABOLIC-RELATED"/>
    <property type="match status" value="1"/>
</dbReference>
<dbReference type="EMBL" id="FOHJ01000002">
    <property type="protein sequence ID" value="SET06400.1"/>
    <property type="molecule type" value="Genomic_DNA"/>
</dbReference>
<feature type="modified residue" description="N6-(pyridoxal phosphate)lysine" evidence="5 6">
    <location>
        <position position="41"/>
    </location>
</feature>
<feature type="binding site" evidence="5 7">
    <location>
        <position position="316"/>
    </location>
    <ligand>
        <name>substrate</name>
    </ligand>
</feature>
<dbReference type="FunFam" id="2.40.37.10:FF:000006">
    <property type="entry name" value="Alanine racemase"/>
    <property type="match status" value="1"/>
</dbReference>
<keyword evidence="3 5" id="KW-0663">Pyridoxal phosphate</keyword>
<evidence type="ECO:0000313" key="9">
    <source>
        <dbReference type="EMBL" id="SET06400.1"/>
    </source>
</evidence>
<gene>
    <name evidence="9" type="ORF">SAMN05421676_102477</name>
</gene>
<feature type="binding site" evidence="5 7">
    <location>
        <position position="137"/>
    </location>
    <ligand>
        <name>substrate</name>
    </ligand>
</feature>
<keyword evidence="10" id="KW-1185">Reference proteome</keyword>
<comment type="function">
    <text evidence="5">Catalyzes the interconversion of L-alanine and D-alanine. May also act on other amino acids.</text>
</comment>
<dbReference type="Gene3D" id="3.20.20.10">
    <property type="entry name" value="Alanine racemase"/>
    <property type="match status" value="1"/>
</dbReference>
<dbReference type="SMART" id="SM01005">
    <property type="entry name" value="Ala_racemase_C"/>
    <property type="match status" value="1"/>
</dbReference>
<dbReference type="PRINTS" id="PR00992">
    <property type="entry name" value="ALARACEMASE"/>
</dbReference>
<dbReference type="FunFam" id="3.20.20.10:FF:000002">
    <property type="entry name" value="Alanine racemase"/>
    <property type="match status" value="1"/>
</dbReference>
<dbReference type="PANTHER" id="PTHR30511">
    <property type="entry name" value="ALANINE RACEMASE"/>
    <property type="match status" value="1"/>
</dbReference>
<comment type="cofactor">
    <cofactor evidence="2 5 6">
        <name>pyridoxal 5'-phosphate</name>
        <dbReference type="ChEBI" id="CHEBI:597326"/>
    </cofactor>
</comment>
<dbReference type="Gene3D" id="2.40.37.10">
    <property type="entry name" value="Lyase, Ornithine Decarboxylase, Chain A, domain 1"/>
    <property type="match status" value="1"/>
</dbReference>
<feature type="active site" description="Proton acceptor; specific for D-alanine" evidence="5">
    <location>
        <position position="41"/>
    </location>
</feature>
<evidence type="ECO:0000256" key="4">
    <source>
        <dbReference type="ARBA" id="ARBA00023235"/>
    </source>
</evidence>
<evidence type="ECO:0000313" key="10">
    <source>
        <dbReference type="Proteomes" id="UP000199095"/>
    </source>
</evidence>
<dbReference type="GO" id="GO:0009252">
    <property type="term" value="P:peptidoglycan biosynthetic process"/>
    <property type="evidence" value="ECO:0007669"/>
    <property type="project" value="TreeGrafter"/>
</dbReference>
<comment type="pathway">
    <text evidence="5">Amino-acid biosynthesis; D-alanine biosynthesis; D-alanine from L-alanine: step 1/1.</text>
</comment>
<evidence type="ECO:0000256" key="7">
    <source>
        <dbReference type="PIRSR" id="PIRSR600821-52"/>
    </source>
</evidence>
<evidence type="ECO:0000256" key="5">
    <source>
        <dbReference type="HAMAP-Rule" id="MF_01201"/>
    </source>
</evidence>
<dbReference type="Proteomes" id="UP000199095">
    <property type="component" value="Unassembled WGS sequence"/>
</dbReference>
<dbReference type="Pfam" id="PF01168">
    <property type="entry name" value="Ala_racemase_N"/>
    <property type="match status" value="1"/>
</dbReference>
<organism evidence="9 10">
    <name type="scientific">Salinibacillus kushneri</name>
    <dbReference type="NCBI Taxonomy" id="237682"/>
    <lineage>
        <taxon>Bacteria</taxon>
        <taxon>Bacillati</taxon>
        <taxon>Bacillota</taxon>
        <taxon>Bacilli</taxon>
        <taxon>Bacillales</taxon>
        <taxon>Bacillaceae</taxon>
        <taxon>Salinibacillus</taxon>
    </lineage>
</organism>
<dbReference type="PROSITE" id="PS00395">
    <property type="entry name" value="ALANINE_RACEMASE"/>
    <property type="match status" value="1"/>
</dbReference>
<dbReference type="HAMAP" id="MF_01201">
    <property type="entry name" value="Ala_racemase"/>
    <property type="match status" value="1"/>
</dbReference>
<proteinExistence type="inferred from homology"/>
<dbReference type="InterPro" id="IPR001608">
    <property type="entry name" value="Ala_racemase_N"/>
</dbReference>
<sequence length="393" mass="44606">MSLQPFYRDSWCEVNLDAIQYNIKQLKQVLSDDTEIFAVVKGNAYGHGDIQVANAALEEGVYGLAVTLLDEALKLREAGIKAPILVMSWVRPEDVKLAAENDITVTVFQKEWVEQAKVHLFNQTLSVHIKIDTGMGRIGIRTLEEMEDLIKELDDSHFKVTGAFTHFATADEEDESYYRNQQSRFTECIGMLKSYVKDDNIVIHSGNSAASMRYPNDMFDAVRFGISMYGLYPSPFVKQIQPIDLQPAFSLHSKLIHVKKLPAGEGISYGKTYETQGEEWIGTVPVGYADGWIRRLHTQHVIINGKKMPIVGRICMDQFMVRLDGPYPVGEQVTLIGRQGDEEVTVDDIADTLETITYEIPCSISYRVPRVYVHNQEIMDVENKLYLEKNRLK</sequence>
<dbReference type="InterPro" id="IPR009006">
    <property type="entry name" value="Ala_racemase/Decarboxylase_C"/>
</dbReference>
<reference evidence="10" key="1">
    <citation type="submission" date="2016-10" db="EMBL/GenBank/DDBJ databases">
        <authorList>
            <person name="Varghese N."/>
            <person name="Submissions S."/>
        </authorList>
    </citation>
    <scope>NUCLEOTIDE SEQUENCE [LARGE SCALE GENOMIC DNA]</scope>
    <source>
        <strain evidence="10">CGMCC 1.3566</strain>
    </source>
</reference>
<dbReference type="RefSeq" id="WP_093132451.1">
    <property type="nucleotide sequence ID" value="NZ_FOHJ01000002.1"/>
</dbReference>
<dbReference type="EC" id="5.1.1.1" evidence="5"/>
<dbReference type="NCBIfam" id="TIGR00492">
    <property type="entry name" value="alr"/>
    <property type="match status" value="1"/>
</dbReference>
<accession>A0A1I0BJH0</accession>
<protein>
    <recommendedName>
        <fullName evidence="5">Alanine racemase</fullName>
        <ecNumber evidence="5">5.1.1.1</ecNumber>
    </recommendedName>
</protein>
<evidence type="ECO:0000256" key="2">
    <source>
        <dbReference type="ARBA" id="ARBA00001933"/>
    </source>
</evidence>
<comment type="catalytic activity">
    <reaction evidence="1 5">
        <text>L-alanine = D-alanine</text>
        <dbReference type="Rhea" id="RHEA:20249"/>
        <dbReference type="ChEBI" id="CHEBI:57416"/>
        <dbReference type="ChEBI" id="CHEBI:57972"/>
        <dbReference type="EC" id="5.1.1.1"/>
    </reaction>
</comment>
<dbReference type="AlphaFoldDB" id="A0A1I0BJH0"/>
<dbReference type="SUPFAM" id="SSF50621">
    <property type="entry name" value="Alanine racemase C-terminal domain-like"/>
    <property type="match status" value="1"/>
</dbReference>
<dbReference type="InterPro" id="IPR000821">
    <property type="entry name" value="Ala_racemase"/>
</dbReference>
<evidence type="ECO:0000256" key="1">
    <source>
        <dbReference type="ARBA" id="ARBA00000316"/>
    </source>
</evidence>
<dbReference type="InterPro" id="IPR020622">
    <property type="entry name" value="Ala_racemase_pyridoxalP-BS"/>
</dbReference>
<dbReference type="Pfam" id="PF00842">
    <property type="entry name" value="Ala_racemase_C"/>
    <property type="match status" value="1"/>
</dbReference>
<comment type="similarity">
    <text evidence="5">Belongs to the alanine racemase family.</text>
</comment>
<dbReference type="OrthoDB" id="9813814at2"/>
<dbReference type="UniPathway" id="UPA00042">
    <property type="reaction ID" value="UER00497"/>
</dbReference>
<evidence type="ECO:0000259" key="8">
    <source>
        <dbReference type="SMART" id="SM01005"/>
    </source>
</evidence>
<feature type="active site" description="Proton acceptor; specific for L-alanine" evidence="5">
    <location>
        <position position="269"/>
    </location>
</feature>
<dbReference type="InterPro" id="IPR029066">
    <property type="entry name" value="PLP-binding_barrel"/>
</dbReference>
<feature type="domain" description="Alanine racemase C-terminal" evidence="8">
    <location>
        <begin position="248"/>
        <end position="373"/>
    </location>
</feature>
<evidence type="ECO:0000256" key="6">
    <source>
        <dbReference type="PIRSR" id="PIRSR600821-50"/>
    </source>
</evidence>
<keyword evidence="4 5" id="KW-0413">Isomerase</keyword>
<evidence type="ECO:0000256" key="3">
    <source>
        <dbReference type="ARBA" id="ARBA00022898"/>
    </source>
</evidence>
<dbReference type="GO" id="GO:0005829">
    <property type="term" value="C:cytosol"/>
    <property type="evidence" value="ECO:0007669"/>
    <property type="project" value="TreeGrafter"/>
</dbReference>
<dbReference type="STRING" id="237682.SAMN05421676_102477"/>
<dbReference type="GO" id="GO:0030170">
    <property type="term" value="F:pyridoxal phosphate binding"/>
    <property type="evidence" value="ECO:0007669"/>
    <property type="project" value="UniProtKB-UniRule"/>
</dbReference>
<dbReference type="InterPro" id="IPR011079">
    <property type="entry name" value="Ala_racemase_C"/>
</dbReference>
<dbReference type="SUPFAM" id="SSF51419">
    <property type="entry name" value="PLP-binding barrel"/>
    <property type="match status" value="1"/>
</dbReference>